<dbReference type="OrthoDB" id="2832284at2759"/>
<dbReference type="PANTHER" id="PTHR21240:SF29">
    <property type="entry name" value="AMIDOHYDROLASE-RELATED DOMAIN-CONTAINING PROTEIN"/>
    <property type="match status" value="1"/>
</dbReference>
<gene>
    <name evidence="10" type="ORF">K491DRAFT_683322</name>
</gene>
<dbReference type="InterPro" id="IPR032466">
    <property type="entry name" value="Metal_Hydrolase"/>
</dbReference>
<comment type="similarity">
    <text evidence="1">Belongs to the metallo-dependent hydrolases superfamily. ACMSD family.</text>
</comment>
<dbReference type="GO" id="GO:0047596">
    <property type="term" value="F:6-methylsalicylate decarboxylase activity"/>
    <property type="evidence" value="ECO:0007669"/>
    <property type="project" value="UniProtKB-EC"/>
</dbReference>
<evidence type="ECO:0000256" key="1">
    <source>
        <dbReference type="ARBA" id="ARBA00005871"/>
    </source>
</evidence>
<accession>A0A6A6SQB3</accession>
<keyword evidence="2" id="KW-0479">Metal-binding</keyword>
<evidence type="ECO:0000256" key="6">
    <source>
        <dbReference type="ARBA" id="ARBA00036832"/>
    </source>
</evidence>
<keyword evidence="10" id="KW-0378">Hydrolase</keyword>
<organism evidence="10 11">
    <name type="scientific">Lophiostoma macrostomum CBS 122681</name>
    <dbReference type="NCBI Taxonomy" id="1314788"/>
    <lineage>
        <taxon>Eukaryota</taxon>
        <taxon>Fungi</taxon>
        <taxon>Dikarya</taxon>
        <taxon>Ascomycota</taxon>
        <taxon>Pezizomycotina</taxon>
        <taxon>Dothideomycetes</taxon>
        <taxon>Pleosporomycetidae</taxon>
        <taxon>Pleosporales</taxon>
        <taxon>Lophiostomataceae</taxon>
        <taxon>Lophiostoma</taxon>
    </lineage>
</organism>
<dbReference type="GO" id="GO:0005829">
    <property type="term" value="C:cytosol"/>
    <property type="evidence" value="ECO:0007669"/>
    <property type="project" value="TreeGrafter"/>
</dbReference>
<dbReference type="GO" id="GO:0019748">
    <property type="term" value="P:secondary metabolic process"/>
    <property type="evidence" value="ECO:0007669"/>
    <property type="project" value="TreeGrafter"/>
</dbReference>
<dbReference type="SUPFAM" id="SSF51556">
    <property type="entry name" value="Metallo-dependent hydrolases"/>
    <property type="match status" value="1"/>
</dbReference>
<keyword evidence="11" id="KW-1185">Reference proteome</keyword>
<protein>
    <recommendedName>
        <fullName evidence="7">6-methylsalicylate decarboxylase</fullName>
        <ecNumber evidence="7">4.1.1.52</ecNumber>
    </recommendedName>
</protein>
<comment type="catalytic activity">
    <reaction evidence="6">
        <text>6-methylsalicylate + H(+) = 3-methylphenol + CO2</text>
        <dbReference type="Rhea" id="RHEA:23112"/>
        <dbReference type="ChEBI" id="CHEBI:15378"/>
        <dbReference type="ChEBI" id="CHEBI:16526"/>
        <dbReference type="ChEBI" id="CHEBI:17231"/>
        <dbReference type="ChEBI" id="CHEBI:36658"/>
        <dbReference type="EC" id="4.1.1.52"/>
    </reaction>
    <physiologicalReaction direction="left-to-right" evidence="6">
        <dbReference type="Rhea" id="RHEA:23113"/>
    </physiologicalReaction>
</comment>
<dbReference type="EC" id="4.1.1.52" evidence="7"/>
<dbReference type="InterPro" id="IPR032465">
    <property type="entry name" value="ACMSD"/>
</dbReference>
<evidence type="ECO:0000259" key="9">
    <source>
        <dbReference type="Pfam" id="PF04909"/>
    </source>
</evidence>
<evidence type="ECO:0000313" key="11">
    <source>
        <dbReference type="Proteomes" id="UP000799324"/>
    </source>
</evidence>
<keyword evidence="3 8" id="KW-0210">Decarboxylase</keyword>
<evidence type="ECO:0000256" key="8">
    <source>
        <dbReference type="RuleBase" id="RU366045"/>
    </source>
</evidence>
<evidence type="ECO:0000256" key="7">
    <source>
        <dbReference type="ARBA" id="ARBA00038889"/>
    </source>
</evidence>
<evidence type="ECO:0000256" key="2">
    <source>
        <dbReference type="ARBA" id="ARBA00022723"/>
    </source>
</evidence>
<reference evidence="10" key="1">
    <citation type="journal article" date="2020" name="Stud. Mycol.">
        <title>101 Dothideomycetes genomes: a test case for predicting lifestyles and emergence of pathogens.</title>
        <authorList>
            <person name="Haridas S."/>
            <person name="Albert R."/>
            <person name="Binder M."/>
            <person name="Bloem J."/>
            <person name="Labutti K."/>
            <person name="Salamov A."/>
            <person name="Andreopoulos B."/>
            <person name="Baker S."/>
            <person name="Barry K."/>
            <person name="Bills G."/>
            <person name="Bluhm B."/>
            <person name="Cannon C."/>
            <person name="Castanera R."/>
            <person name="Culley D."/>
            <person name="Daum C."/>
            <person name="Ezra D."/>
            <person name="Gonzalez J."/>
            <person name="Henrissat B."/>
            <person name="Kuo A."/>
            <person name="Liang C."/>
            <person name="Lipzen A."/>
            <person name="Lutzoni F."/>
            <person name="Magnuson J."/>
            <person name="Mondo S."/>
            <person name="Nolan M."/>
            <person name="Ohm R."/>
            <person name="Pangilinan J."/>
            <person name="Park H.-J."/>
            <person name="Ramirez L."/>
            <person name="Alfaro M."/>
            <person name="Sun H."/>
            <person name="Tritt A."/>
            <person name="Yoshinaga Y."/>
            <person name="Zwiers L.-H."/>
            <person name="Turgeon B."/>
            <person name="Goodwin S."/>
            <person name="Spatafora J."/>
            <person name="Crous P."/>
            <person name="Grigoriev I."/>
        </authorList>
    </citation>
    <scope>NUCLEOTIDE SEQUENCE</scope>
    <source>
        <strain evidence="10">CBS 122681</strain>
    </source>
</reference>
<feature type="domain" description="Amidohydrolase-related" evidence="9">
    <location>
        <begin position="6"/>
        <end position="310"/>
    </location>
</feature>
<dbReference type="Proteomes" id="UP000799324">
    <property type="component" value="Unassembled WGS sequence"/>
</dbReference>
<dbReference type="AlphaFoldDB" id="A0A6A6SQB3"/>
<dbReference type="EMBL" id="MU004469">
    <property type="protein sequence ID" value="KAF2650036.1"/>
    <property type="molecule type" value="Genomic_DNA"/>
</dbReference>
<proteinExistence type="inferred from homology"/>
<evidence type="ECO:0000256" key="3">
    <source>
        <dbReference type="ARBA" id="ARBA00022793"/>
    </source>
</evidence>
<evidence type="ECO:0000313" key="10">
    <source>
        <dbReference type="EMBL" id="KAF2650036.1"/>
    </source>
</evidence>
<keyword evidence="5 8" id="KW-0456">Lyase</keyword>
<name>A0A6A6SQB3_9PLEO</name>
<dbReference type="GO" id="GO:0016787">
    <property type="term" value="F:hydrolase activity"/>
    <property type="evidence" value="ECO:0007669"/>
    <property type="project" value="UniProtKB-KW"/>
</dbReference>
<dbReference type="Pfam" id="PF04909">
    <property type="entry name" value="Amidohydro_2"/>
    <property type="match status" value="1"/>
</dbReference>
<keyword evidence="4" id="KW-0862">Zinc</keyword>
<evidence type="ECO:0000256" key="4">
    <source>
        <dbReference type="ARBA" id="ARBA00022833"/>
    </source>
</evidence>
<dbReference type="GO" id="GO:0046872">
    <property type="term" value="F:metal ion binding"/>
    <property type="evidence" value="ECO:0007669"/>
    <property type="project" value="UniProtKB-KW"/>
</dbReference>
<evidence type="ECO:0000256" key="5">
    <source>
        <dbReference type="ARBA" id="ARBA00023239"/>
    </source>
</evidence>
<dbReference type="PANTHER" id="PTHR21240">
    <property type="entry name" value="2-AMINO-3-CARBOXYLMUCONATE-6-SEMIALDEHYDE DECARBOXYLASE"/>
    <property type="match status" value="1"/>
</dbReference>
<dbReference type="InterPro" id="IPR006680">
    <property type="entry name" value="Amidohydro-rel"/>
</dbReference>
<sequence length="314" mass="35110">MAPNRIDVHHHFVPDFYRQAVIASGGDPSGWFIPDWTPESDAALNDKFGIDVTILSLTAPGACILKDPVKSAELARETNTYAAKLRDEKPKKYGFFAALPNLLDTELALKEIEYSLDTLKADGVTLFTRYGSDNHYLGHADFKPIWAELNRRSAVVFIHPTHPVDINQVSSLPQPVIRYPFETTTTALDMIHNKTVRDNPNCKIILSHGGGVLPYLIGRPASIFAKTQDEYEGILEDARSFYYDLAVAGSDNQLVVLEQFAKPGHLLYGSDTPYANESIIGFHTRGLDAYKFQNPDLIKQVNRENALALWSKYK</sequence>
<dbReference type="Gene3D" id="3.20.20.140">
    <property type="entry name" value="Metal-dependent hydrolases"/>
    <property type="match status" value="1"/>
</dbReference>